<reference evidence="5" key="1">
    <citation type="submission" date="2019-02" db="EMBL/GenBank/DDBJ databases">
        <title>Isolation and identification of novel species under the genus Muribaculum.</title>
        <authorList>
            <person name="Miyake S."/>
            <person name="Ding Y."/>
            <person name="Low A."/>
            <person name="Soh M."/>
            <person name="Seedorf H."/>
        </authorList>
    </citation>
    <scope>NUCLEOTIDE SEQUENCE [LARGE SCALE GENOMIC DNA]</scope>
    <source>
        <strain evidence="5">H5</strain>
    </source>
</reference>
<protein>
    <submittedName>
        <fullName evidence="4">4-oxalocrotonate tautomerase family protein</fullName>
    </submittedName>
</protein>
<proteinExistence type="inferred from homology"/>
<dbReference type="NCBIfam" id="NF041920">
    <property type="entry name" value="DmpI"/>
    <property type="match status" value="1"/>
</dbReference>
<dbReference type="PANTHER" id="PTHR35530">
    <property type="entry name" value="TAUTOMERASE-RELATED"/>
    <property type="match status" value="1"/>
</dbReference>
<dbReference type="KEGG" id="ddb:E7747_12405"/>
<evidence type="ECO:0000313" key="4">
    <source>
        <dbReference type="EMBL" id="QCD43016.1"/>
    </source>
</evidence>
<accession>A0A4P7W4P4</accession>
<dbReference type="AlphaFoldDB" id="A0A4P7W4P4"/>
<feature type="domain" description="4-oxalocrotonate tautomerase-like" evidence="3">
    <location>
        <begin position="5"/>
        <end position="59"/>
    </location>
</feature>
<dbReference type="RefSeq" id="WP_123614619.1">
    <property type="nucleotide sequence ID" value="NZ_CP039396.1"/>
</dbReference>
<evidence type="ECO:0000313" key="5">
    <source>
        <dbReference type="Proteomes" id="UP000297149"/>
    </source>
</evidence>
<evidence type="ECO:0000256" key="2">
    <source>
        <dbReference type="ARBA" id="ARBA00023235"/>
    </source>
</evidence>
<keyword evidence="5" id="KW-1185">Reference proteome</keyword>
<dbReference type="Pfam" id="PF01361">
    <property type="entry name" value="Tautomerase"/>
    <property type="match status" value="1"/>
</dbReference>
<dbReference type="InterPro" id="IPR014347">
    <property type="entry name" value="Tautomerase/MIF_sf"/>
</dbReference>
<evidence type="ECO:0000256" key="1">
    <source>
        <dbReference type="ARBA" id="ARBA00006723"/>
    </source>
</evidence>
<dbReference type="PANTHER" id="PTHR35530:SF1">
    <property type="entry name" value="2-HYDROXYMUCONATE TAUTOMERASE"/>
    <property type="match status" value="1"/>
</dbReference>
<dbReference type="InterPro" id="IPR004370">
    <property type="entry name" value="4-OT-like_dom"/>
</dbReference>
<dbReference type="SUPFAM" id="SSF55331">
    <property type="entry name" value="Tautomerase/MIF"/>
    <property type="match status" value="1"/>
</dbReference>
<dbReference type="Proteomes" id="UP000297149">
    <property type="component" value="Chromosome"/>
</dbReference>
<sequence>MPYISIESGRLTAEQKKQLIERLTATASEITHIPEQFFTVTIKELPDENFGIGGKSIGEIKRDYSHEPHITPISAC</sequence>
<gene>
    <name evidence="4" type="ORF">E7747_12405</name>
</gene>
<dbReference type="EMBL" id="CP039396">
    <property type="protein sequence ID" value="QCD43016.1"/>
    <property type="molecule type" value="Genomic_DNA"/>
</dbReference>
<evidence type="ECO:0000259" key="3">
    <source>
        <dbReference type="Pfam" id="PF01361"/>
    </source>
</evidence>
<dbReference type="Gene3D" id="3.30.429.10">
    <property type="entry name" value="Macrophage Migration Inhibitory Factor"/>
    <property type="match status" value="1"/>
</dbReference>
<name>A0A4P7W4P4_9BACT</name>
<comment type="similarity">
    <text evidence="1">Belongs to the 4-oxalocrotonate tautomerase family.</text>
</comment>
<keyword evidence="2" id="KW-0413">Isomerase</keyword>
<dbReference type="GO" id="GO:0016853">
    <property type="term" value="F:isomerase activity"/>
    <property type="evidence" value="ECO:0007669"/>
    <property type="project" value="UniProtKB-KW"/>
</dbReference>
<organism evidence="4 5">
    <name type="scientific">Duncaniella dubosii</name>
    <dbReference type="NCBI Taxonomy" id="2518971"/>
    <lineage>
        <taxon>Bacteria</taxon>
        <taxon>Pseudomonadati</taxon>
        <taxon>Bacteroidota</taxon>
        <taxon>Bacteroidia</taxon>
        <taxon>Bacteroidales</taxon>
        <taxon>Muribaculaceae</taxon>
        <taxon>Duncaniella</taxon>
    </lineage>
</organism>